<sequence length="107" mass="12677">MQLEILGYEYMVSGRRGSYSELFKLTGLSRLSCYGSFPYRSGRWDFLTEFPHQDFCLLTRSFAEIERRVRGIMGMVTWPDLQQRASAFYICFFVSISVRFSKFLTEY</sequence>
<keyword evidence="2" id="KW-1185">Reference proteome</keyword>
<accession>A0A8T0GG85</accession>
<organism evidence="1 2">
    <name type="scientific">Ceratodon purpureus</name>
    <name type="common">Fire moss</name>
    <name type="synonym">Dicranum purpureum</name>
    <dbReference type="NCBI Taxonomy" id="3225"/>
    <lineage>
        <taxon>Eukaryota</taxon>
        <taxon>Viridiplantae</taxon>
        <taxon>Streptophyta</taxon>
        <taxon>Embryophyta</taxon>
        <taxon>Bryophyta</taxon>
        <taxon>Bryophytina</taxon>
        <taxon>Bryopsida</taxon>
        <taxon>Dicranidae</taxon>
        <taxon>Pseudoditrichales</taxon>
        <taxon>Ditrichaceae</taxon>
        <taxon>Ceratodon</taxon>
    </lineage>
</organism>
<protein>
    <submittedName>
        <fullName evidence="1">Uncharacterized protein</fullName>
    </submittedName>
</protein>
<dbReference type="Proteomes" id="UP000822688">
    <property type="component" value="Chromosome 11"/>
</dbReference>
<reference evidence="1 2" key="1">
    <citation type="submission" date="2020-06" db="EMBL/GenBank/DDBJ databases">
        <title>WGS assembly of Ceratodon purpureus strain R40.</title>
        <authorList>
            <person name="Carey S.B."/>
            <person name="Jenkins J."/>
            <person name="Shu S."/>
            <person name="Lovell J.T."/>
            <person name="Sreedasyam A."/>
            <person name="Maumus F."/>
            <person name="Tiley G.P."/>
            <person name="Fernandez-Pozo N."/>
            <person name="Barry K."/>
            <person name="Chen C."/>
            <person name="Wang M."/>
            <person name="Lipzen A."/>
            <person name="Daum C."/>
            <person name="Saski C.A."/>
            <person name="Payton A.C."/>
            <person name="Mcbreen J.C."/>
            <person name="Conrad R.E."/>
            <person name="Kollar L.M."/>
            <person name="Olsson S."/>
            <person name="Huttunen S."/>
            <person name="Landis J.B."/>
            <person name="Wickett N.J."/>
            <person name="Johnson M.G."/>
            <person name="Rensing S.A."/>
            <person name="Grimwood J."/>
            <person name="Schmutz J."/>
            <person name="Mcdaniel S.F."/>
        </authorList>
    </citation>
    <scope>NUCLEOTIDE SEQUENCE [LARGE SCALE GENOMIC DNA]</scope>
    <source>
        <strain evidence="1 2">R40</strain>
    </source>
</reference>
<dbReference type="AlphaFoldDB" id="A0A8T0GG85"/>
<proteinExistence type="predicted"/>
<gene>
    <name evidence="1" type="ORF">KC19_11G140000</name>
</gene>
<evidence type="ECO:0000313" key="2">
    <source>
        <dbReference type="Proteomes" id="UP000822688"/>
    </source>
</evidence>
<name>A0A8T0GG85_CERPU</name>
<comment type="caution">
    <text evidence="1">The sequence shown here is derived from an EMBL/GenBank/DDBJ whole genome shotgun (WGS) entry which is preliminary data.</text>
</comment>
<evidence type="ECO:0000313" key="1">
    <source>
        <dbReference type="EMBL" id="KAG0557557.1"/>
    </source>
</evidence>
<dbReference type="EMBL" id="CM026432">
    <property type="protein sequence ID" value="KAG0557557.1"/>
    <property type="molecule type" value="Genomic_DNA"/>
</dbReference>